<keyword evidence="1 2" id="KW-0378">Hydrolase</keyword>
<dbReference type="AlphaFoldDB" id="A0A240AMP9"/>
<evidence type="ECO:0000256" key="2">
    <source>
        <dbReference type="HAMAP-Rule" id="MF_01212"/>
    </source>
</evidence>
<dbReference type="InterPro" id="IPR006261">
    <property type="entry name" value="dGTPase"/>
</dbReference>
<dbReference type="CDD" id="cd00077">
    <property type="entry name" value="HDc"/>
    <property type="match status" value="1"/>
</dbReference>
<evidence type="ECO:0000313" key="5">
    <source>
        <dbReference type="EMBL" id="SQB33894.1"/>
    </source>
</evidence>
<organism evidence="5 6">
    <name type="scientific">Clostridium cochlearium</name>
    <dbReference type="NCBI Taxonomy" id="1494"/>
    <lineage>
        <taxon>Bacteria</taxon>
        <taxon>Bacillati</taxon>
        <taxon>Bacillota</taxon>
        <taxon>Clostridia</taxon>
        <taxon>Eubacteriales</taxon>
        <taxon>Clostridiaceae</taxon>
        <taxon>Clostridium</taxon>
    </lineage>
</organism>
<protein>
    <recommendedName>
        <fullName evidence="2">Deoxyguanosinetriphosphate triphosphohydrolase-like protein</fullName>
    </recommendedName>
</protein>
<dbReference type="InterPro" id="IPR003607">
    <property type="entry name" value="HD/PDEase_dom"/>
</dbReference>
<dbReference type="PANTHER" id="PTHR35795:SF1">
    <property type="entry name" value="BIS(5'-NUCLEOSYL)-TETRAPHOSPHATASE, SYMMETRICAL"/>
    <property type="match status" value="1"/>
</dbReference>
<gene>
    <name evidence="5" type="primary">dgt</name>
    <name evidence="4" type="ORF">HMJ28_04775</name>
    <name evidence="5" type="ORF">NCTC13028_00771</name>
</gene>
<dbReference type="NCBIfam" id="NF002329">
    <property type="entry name" value="PRK01286.1-4"/>
    <property type="match status" value="1"/>
</dbReference>
<dbReference type="SMART" id="SM00471">
    <property type="entry name" value="HDc"/>
    <property type="match status" value="1"/>
</dbReference>
<dbReference type="PANTHER" id="PTHR35795">
    <property type="entry name" value="SLR1885 PROTEIN"/>
    <property type="match status" value="1"/>
</dbReference>
<evidence type="ECO:0000313" key="7">
    <source>
        <dbReference type="Proteomes" id="UP000528432"/>
    </source>
</evidence>
<sequence length="344" mass="39540">MSLRERIENIEKISIISQGTRSDETKGRAIKEEQDDIRTAFMVDRDRIIHSKSFRRLKHKTQVYIKTWGDHYRTRLTHTLEVAQIGKTIGKSIGLNEDLIEAIALGHDIGHVAFAHNGEEVLNELLPHGFKHNINSIRVLTKIEKQGKGLNLTKEVLDGILHHSGFSNKENSTKAFTLEGQVVKYSDKIAYVNHDIDDSIRAGLLKESDLPKDIINILGKNHSERIDTLVKDCINKTLENIKIGTVEVGMSKKTEEALKELRKFMFERVYKGAILKEERDKAKFVLYQVFNYYLKNPNKMPRFYKNIVEKEGLYQGVADYISGMSDDYCLLLFNSIYVPKIVIY</sequence>
<proteinExistence type="inferred from homology"/>
<dbReference type="Proteomes" id="UP000528432">
    <property type="component" value="Unassembled WGS sequence"/>
</dbReference>
<dbReference type="Proteomes" id="UP000250223">
    <property type="component" value="Unassembled WGS sequence"/>
</dbReference>
<evidence type="ECO:0000256" key="1">
    <source>
        <dbReference type="ARBA" id="ARBA00022801"/>
    </source>
</evidence>
<dbReference type="EMBL" id="JABFIF010000006">
    <property type="protein sequence ID" value="NOH15710.1"/>
    <property type="molecule type" value="Genomic_DNA"/>
</dbReference>
<dbReference type="PROSITE" id="PS51831">
    <property type="entry name" value="HD"/>
    <property type="match status" value="1"/>
</dbReference>
<feature type="domain" description="HD" evidence="3">
    <location>
        <begin position="75"/>
        <end position="192"/>
    </location>
</feature>
<dbReference type="InterPro" id="IPR026875">
    <property type="entry name" value="PHydrolase_assoc_dom"/>
</dbReference>
<evidence type="ECO:0000259" key="3">
    <source>
        <dbReference type="PROSITE" id="PS51831"/>
    </source>
</evidence>
<dbReference type="HAMAP" id="MF_01212">
    <property type="entry name" value="dGTPase_type2"/>
    <property type="match status" value="1"/>
</dbReference>
<dbReference type="GeneID" id="70577665"/>
<dbReference type="InterPro" id="IPR006674">
    <property type="entry name" value="HD_domain"/>
</dbReference>
<reference evidence="4 7" key="2">
    <citation type="submission" date="2020-05" db="EMBL/GenBank/DDBJ databases">
        <title>Draft genome sequence of Clostridium cochlearium strain AGROS13 isolated from a sheep dairy farm in New Zealand.</title>
        <authorList>
            <person name="Gupta T.B."/>
            <person name="Jauregui R."/>
            <person name="Risson A.N."/>
            <person name="Brightwell G."/>
            <person name="Maclean P."/>
        </authorList>
    </citation>
    <scope>NUCLEOTIDE SEQUENCE [LARGE SCALE GENOMIC DNA]</scope>
    <source>
        <strain evidence="4 7">AGROS13</strain>
    </source>
</reference>
<dbReference type="Pfam" id="PF01966">
    <property type="entry name" value="HD"/>
    <property type="match status" value="1"/>
</dbReference>
<reference evidence="5 6" key="1">
    <citation type="submission" date="2018-06" db="EMBL/GenBank/DDBJ databases">
        <authorList>
            <consortium name="Pathogen Informatics"/>
            <person name="Doyle S."/>
        </authorList>
    </citation>
    <scope>NUCLEOTIDE SEQUENCE [LARGE SCALE GENOMIC DNA]</scope>
    <source>
        <strain evidence="5 6">NCTC13028</strain>
    </source>
</reference>
<dbReference type="GO" id="GO:0016793">
    <property type="term" value="F:triphosphoric monoester hydrolase activity"/>
    <property type="evidence" value="ECO:0007669"/>
    <property type="project" value="InterPro"/>
</dbReference>
<evidence type="ECO:0000313" key="6">
    <source>
        <dbReference type="Proteomes" id="UP000250223"/>
    </source>
</evidence>
<dbReference type="Pfam" id="PF13286">
    <property type="entry name" value="HD_assoc"/>
    <property type="match status" value="1"/>
</dbReference>
<name>A0A240AMP9_CLOCO</name>
<dbReference type="NCBIfam" id="NF002327">
    <property type="entry name" value="PRK01286.1-2"/>
    <property type="match status" value="1"/>
</dbReference>
<comment type="similarity">
    <text evidence="2">Belongs to the dGTPase family. Type 2 subfamily.</text>
</comment>
<dbReference type="InterPro" id="IPR023023">
    <property type="entry name" value="dNTPase_2"/>
</dbReference>
<accession>A0A240AMP9</accession>
<evidence type="ECO:0000313" key="4">
    <source>
        <dbReference type="EMBL" id="NOH15710.1"/>
    </source>
</evidence>
<dbReference type="EMBL" id="UAWC01000002">
    <property type="protein sequence ID" value="SQB33894.1"/>
    <property type="molecule type" value="Genomic_DNA"/>
</dbReference>
<dbReference type="InterPro" id="IPR051094">
    <property type="entry name" value="Diverse_Catalytic_Enzymes"/>
</dbReference>
<dbReference type="SUPFAM" id="SSF109604">
    <property type="entry name" value="HD-domain/PDEase-like"/>
    <property type="match status" value="1"/>
</dbReference>
<dbReference type="NCBIfam" id="TIGR01353">
    <property type="entry name" value="dGTP_triPase"/>
    <property type="match status" value="1"/>
</dbReference>
<dbReference type="Gene3D" id="1.10.3210.10">
    <property type="entry name" value="Hypothetical protein af1432"/>
    <property type="match status" value="1"/>
</dbReference>
<dbReference type="RefSeq" id="WP_095178048.1">
    <property type="nucleotide sequence ID" value="NZ_CP173238.1"/>
</dbReference>